<organism evidence="14 15">
    <name type="scientific">Klebsormidium nitens</name>
    <name type="common">Green alga</name>
    <name type="synonym">Ulothrix nitens</name>
    <dbReference type="NCBI Taxonomy" id="105231"/>
    <lineage>
        <taxon>Eukaryota</taxon>
        <taxon>Viridiplantae</taxon>
        <taxon>Streptophyta</taxon>
        <taxon>Klebsormidiophyceae</taxon>
        <taxon>Klebsormidiales</taxon>
        <taxon>Klebsormidiaceae</taxon>
        <taxon>Klebsormidium</taxon>
    </lineage>
</organism>
<name>A0A1Y1HX54_KLENI</name>
<dbReference type="NCBIfam" id="NF001908">
    <property type="entry name" value="PRK00668.1"/>
    <property type="match status" value="1"/>
</dbReference>
<dbReference type="OrthoDB" id="2162449at2759"/>
<feature type="binding site" evidence="9">
    <location>
        <position position="151"/>
    </location>
    <ligand>
        <name>ATP</name>
        <dbReference type="ChEBI" id="CHEBI:30616"/>
    </ligand>
</feature>
<evidence type="ECO:0000256" key="6">
    <source>
        <dbReference type="ARBA" id="ARBA00022741"/>
    </source>
</evidence>
<dbReference type="SUPFAM" id="SSF54919">
    <property type="entry name" value="Nucleoside diphosphate kinase, NDK"/>
    <property type="match status" value="1"/>
</dbReference>
<feature type="binding site" evidence="9">
    <location>
        <position position="179"/>
    </location>
    <ligand>
        <name>ATP</name>
        <dbReference type="ChEBI" id="CHEBI:30616"/>
    </ligand>
</feature>
<feature type="binding site" evidence="9">
    <location>
        <position position="185"/>
    </location>
    <ligand>
        <name>ATP</name>
        <dbReference type="ChEBI" id="CHEBI:30616"/>
    </ligand>
</feature>
<evidence type="ECO:0000256" key="7">
    <source>
        <dbReference type="ARBA" id="ARBA00022777"/>
    </source>
</evidence>
<evidence type="ECO:0000313" key="14">
    <source>
        <dbReference type="EMBL" id="GAQ81117.1"/>
    </source>
</evidence>
<comment type="catalytic activity">
    <reaction evidence="2">
        <text>a ribonucleoside 5'-diphosphate + ATP = a ribonucleoside 5'-triphosphate + ADP</text>
        <dbReference type="Rhea" id="RHEA:18113"/>
        <dbReference type="ChEBI" id="CHEBI:30616"/>
        <dbReference type="ChEBI" id="CHEBI:57930"/>
        <dbReference type="ChEBI" id="CHEBI:61557"/>
        <dbReference type="ChEBI" id="CHEBI:456216"/>
        <dbReference type="EC" id="2.7.4.6"/>
    </reaction>
</comment>
<evidence type="ECO:0000256" key="9">
    <source>
        <dbReference type="PROSITE-ProRule" id="PRU00706"/>
    </source>
</evidence>
<dbReference type="PANTHER" id="PTHR11349">
    <property type="entry name" value="NUCLEOSIDE DIPHOSPHATE KINASE"/>
    <property type="match status" value="1"/>
</dbReference>
<evidence type="ECO:0000256" key="4">
    <source>
        <dbReference type="ARBA" id="ARBA00008142"/>
    </source>
</evidence>
<evidence type="ECO:0000256" key="1">
    <source>
        <dbReference type="ARBA" id="ARBA00000082"/>
    </source>
</evidence>
<feature type="binding site" evidence="9">
    <location>
        <position position="206"/>
    </location>
    <ligand>
        <name>ATP</name>
        <dbReference type="ChEBI" id="CHEBI:30616"/>
    </ligand>
</feature>
<comment type="similarity">
    <text evidence="4 9 10">Belongs to the NDK family.</text>
</comment>
<dbReference type="GO" id="GO:0004550">
    <property type="term" value="F:nucleoside diphosphate kinase activity"/>
    <property type="evidence" value="ECO:0000318"/>
    <property type="project" value="GO_Central"/>
</dbReference>
<evidence type="ECO:0000256" key="10">
    <source>
        <dbReference type="RuleBase" id="RU004011"/>
    </source>
</evidence>
<comment type="catalytic activity">
    <reaction evidence="1 11">
        <text>a 2'-deoxyribonucleoside 5'-diphosphate + ATP = a 2'-deoxyribonucleoside 5'-triphosphate + ADP</text>
        <dbReference type="Rhea" id="RHEA:44640"/>
        <dbReference type="ChEBI" id="CHEBI:30616"/>
        <dbReference type="ChEBI" id="CHEBI:61560"/>
        <dbReference type="ChEBI" id="CHEBI:73316"/>
        <dbReference type="ChEBI" id="CHEBI:456216"/>
        <dbReference type="EC" id="2.7.4.6"/>
    </reaction>
</comment>
<evidence type="ECO:0000256" key="3">
    <source>
        <dbReference type="ARBA" id="ARBA00001946"/>
    </source>
</evidence>
<comment type="cofactor">
    <cofactor evidence="3">
        <name>Mg(2+)</name>
        <dbReference type="ChEBI" id="CHEBI:18420"/>
    </cofactor>
</comment>
<dbReference type="PROSITE" id="PS51374">
    <property type="entry name" value="NDPK_LIKE"/>
    <property type="match status" value="1"/>
</dbReference>
<dbReference type="Gene3D" id="3.30.70.141">
    <property type="entry name" value="Nucleoside diphosphate kinase-like domain"/>
    <property type="match status" value="1"/>
</dbReference>
<dbReference type="CDD" id="cd04413">
    <property type="entry name" value="NDPk_I"/>
    <property type="match status" value="1"/>
</dbReference>
<dbReference type="FunFam" id="3.30.70.141:FF:000002">
    <property type="entry name" value="Nucleoside diphosphate kinase"/>
    <property type="match status" value="1"/>
</dbReference>
<protein>
    <recommendedName>
        <fullName evidence="11">Nucleoside diphosphate kinase</fullName>
        <ecNumber evidence="11">2.7.4.6</ecNumber>
    </recommendedName>
</protein>
<evidence type="ECO:0000256" key="12">
    <source>
        <dbReference type="SAM" id="MobiDB-lite"/>
    </source>
</evidence>
<dbReference type="GO" id="GO:0006228">
    <property type="term" value="P:UTP biosynthetic process"/>
    <property type="evidence" value="ECO:0007669"/>
    <property type="project" value="InterPro"/>
</dbReference>
<dbReference type="PROSITE" id="PS00469">
    <property type="entry name" value="NDPK"/>
    <property type="match status" value="1"/>
</dbReference>
<dbReference type="InterPro" id="IPR034907">
    <property type="entry name" value="NDK-like_dom"/>
</dbReference>
<dbReference type="HAMAP" id="MF_00451">
    <property type="entry name" value="NDP_kinase"/>
    <property type="match status" value="1"/>
</dbReference>
<dbReference type="Proteomes" id="UP000054558">
    <property type="component" value="Unassembled WGS sequence"/>
</dbReference>
<dbReference type="GO" id="GO:0005524">
    <property type="term" value="F:ATP binding"/>
    <property type="evidence" value="ECO:0007669"/>
    <property type="project" value="UniProtKB-KW"/>
</dbReference>
<proteinExistence type="inferred from homology"/>
<dbReference type="AlphaFoldDB" id="A0A1Y1HX54"/>
<evidence type="ECO:0000256" key="11">
    <source>
        <dbReference type="RuleBase" id="RU004013"/>
    </source>
</evidence>
<keyword evidence="15" id="KW-1185">Reference proteome</keyword>
<dbReference type="GO" id="GO:0006241">
    <property type="term" value="P:CTP biosynthetic process"/>
    <property type="evidence" value="ECO:0007669"/>
    <property type="project" value="InterPro"/>
</dbReference>
<feature type="compositionally biased region" description="Polar residues" evidence="12">
    <location>
        <begin position="49"/>
        <end position="63"/>
    </location>
</feature>
<feature type="active site" description="Pros-phosphohistidine intermediate" evidence="9">
    <location>
        <position position="209"/>
    </location>
</feature>
<dbReference type="SMART" id="SM00562">
    <property type="entry name" value="NDK"/>
    <property type="match status" value="1"/>
</dbReference>
<evidence type="ECO:0000313" key="15">
    <source>
        <dbReference type="Proteomes" id="UP000054558"/>
    </source>
</evidence>
<feature type="domain" description="Nucleoside diphosphate kinase-like" evidence="13">
    <location>
        <begin position="95"/>
        <end position="232"/>
    </location>
</feature>
<keyword evidence="5 11" id="KW-0808">Transferase</keyword>
<evidence type="ECO:0000256" key="2">
    <source>
        <dbReference type="ARBA" id="ARBA00000937"/>
    </source>
</evidence>
<feature type="binding site" evidence="9">
    <location>
        <position position="196"/>
    </location>
    <ligand>
        <name>ATP</name>
        <dbReference type="ChEBI" id="CHEBI:30616"/>
    </ligand>
</feature>
<feature type="region of interest" description="Disordered" evidence="12">
    <location>
        <begin position="36"/>
        <end position="66"/>
    </location>
</feature>
<dbReference type="STRING" id="105231.A0A1Y1HX54"/>
<accession>A0A1Y1HX54</accession>
<dbReference type="OMA" id="AEISYIM"/>
<gene>
    <name evidence="14" type="ORF">KFL_000710220</name>
</gene>
<feature type="binding site" evidence="9">
    <location>
        <position position="103"/>
    </location>
    <ligand>
        <name>ATP</name>
        <dbReference type="ChEBI" id="CHEBI:30616"/>
    </ligand>
</feature>
<evidence type="ECO:0000259" key="13">
    <source>
        <dbReference type="SMART" id="SM00562"/>
    </source>
</evidence>
<dbReference type="Pfam" id="PF00334">
    <property type="entry name" value="NDK"/>
    <property type="match status" value="1"/>
</dbReference>
<keyword evidence="6 11" id="KW-0547">Nucleotide-binding</keyword>
<feature type="region of interest" description="Disordered" evidence="12">
    <location>
        <begin position="1"/>
        <end position="21"/>
    </location>
</feature>
<dbReference type="EMBL" id="DF237020">
    <property type="protein sequence ID" value="GAQ81117.1"/>
    <property type="molecule type" value="Genomic_DNA"/>
</dbReference>
<keyword evidence="8 11" id="KW-0067">ATP-binding</keyword>
<dbReference type="EC" id="2.7.4.6" evidence="11"/>
<dbReference type="GO" id="GO:0006183">
    <property type="term" value="P:GTP biosynthetic process"/>
    <property type="evidence" value="ECO:0007669"/>
    <property type="project" value="InterPro"/>
</dbReference>
<reference evidence="14 15" key="1">
    <citation type="journal article" date="2014" name="Nat. Commun.">
        <title>Klebsormidium flaccidum genome reveals primary factors for plant terrestrial adaptation.</title>
        <authorList>
            <person name="Hori K."/>
            <person name="Maruyama F."/>
            <person name="Fujisawa T."/>
            <person name="Togashi T."/>
            <person name="Yamamoto N."/>
            <person name="Seo M."/>
            <person name="Sato S."/>
            <person name="Yamada T."/>
            <person name="Mori H."/>
            <person name="Tajima N."/>
            <person name="Moriyama T."/>
            <person name="Ikeuchi M."/>
            <person name="Watanabe M."/>
            <person name="Wada H."/>
            <person name="Kobayashi K."/>
            <person name="Saito M."/>
            <person name="Masuda T."/>
            <person name="Sasaki-Sekimoto Y."/>
            <person name="Mashiguchi K."/>
            <person name="Awai K."/>
            <person name="Shimojima M."/>
            <person name="Masuda S."/>
            <person name="Iwai M."/>
            <person name="Nobusawa T."/>
            <person name="Narise T."/>
            <person name="Kondo S."/>
            <person name="Saito H."/>
            <person name="Sato R."/>
            <person name="Murakawa M."/>
            <person name="Ihara Y."/>
            <person name="Oshima-Yamada Y."/>
            <person name="Ohtaka K."/>
            <person name="Satoh M."/>
            <person name="Sonobe K."/>
            <person name="Ishii M."/>
            <person name="Ohtani R."/>
            <person name="Kanamori-Sato M."/>
            <person name="Honoki R."/>
            <person name="Miyazaki D."/>
            <person name="Mochizuki H."/>
            <person name="Umetsu J."/>
            <person name="Higashi K."/>
            <person name="Shibata D."/>
            <person name="Kamiya Y."/>
            <person name="Sato N."/>
            <person name="Nakamura Y."/>
            <person name="Tabata S."/>
            <person name="Ida S."/>
            <person name="Kurokawa K."/>
            <person name="Ohta H."/>
        </authorList>
    </citation>
    <scope>NUCLEOTIDE SEQUENCE [LARGE SCALE GENOMIC DNA]</scope>
    <source>
        <strain evidence="14 15">NIES-2285</strain>
    </source>
</reference>
<evidence type="ECO:0000256" key="5">
    <source>
        <dbReference type="ARBA" id="ARBA00022679"/>
    </source>
</evidence>
<dbReference type="InterPro" id="IPR023005">
    <property type="entry name" value="Nucleoside_diP_kinase_AS"/>
</dbReference>
<dbReference type="InterPro" id="IPR001564">
    <property type="entry name" value="Nucleoside_diP_kinase"/>
</dbReference>
<evidence type="ECO:0000256" key="8">
    <source>
        <dbReference type="ARBA" id="ARBA00022840"/>
    </source>
</evidence>
<keyword evidence="7 11" id="KW-0418">Kinase</keyword>
<dbReference type="InterPro" id="IPR036850">
    <property type="entry name" value="NDK-like_dom_sf"/>
</dbReference>
<sequence length="243" mass="26656">MASSAVASATRATSSFSATSSSSLQNTQATTFAIAPAFARTRPHRRSPALSSPTSRQNVQGSHFSIAPGCDQLRRQTTRFQCRVARQSTGPVIRAERSYVMIKPDGVQRGLVGEIITRFERKGFQLKGLKLFQTPEDLAKEHYKDLASKPFYGKLVDYIISGPVVAMIWEGDGVVASARKLIGATNPLAAEPGTIRGDFAVEVGRNVVHGSDSPENGEREIGLWFEETEVVEWTRDMTPWLKE</sequence>
<dbReference type="PRINTS" id="PR01243">
    <property type="entry name" value="NUCDPKINASE"/>
</dbReference>